<organism evidence="1 2">
    <name type="scientific">Caproiciproducens galactitolivorans</name>
    <dbReference type="NCBI Taxonomy" id="642589"/>
    <lineage>
        <taxon>Bacteria</taxon>
        <taxon>Bacillati</taxon>
        <taxon>Bacillota</taxon>
        <taxon>Clostridia</taxon>
        <taxon>Eubacteriales</taxon>
        <taxon>Acutalibacteraceae</taxon>
        <taxon>Caproiciproducens</taxon>
    </lineage>
</organism>
<proteinExistence type="predicted"/>
<reference evidence="1 2" key="1">
    <citation type="submission" date="2019-04" db="EMBL/GenBank/DDBJ databases">
        <authorList>
            <person name="Poehlein A."/>
            <person name="Bengelsdorf F.R."/>
            <person name="Duerre P."/>
            <person name="Daniel R."/>
        </authorList>
    </citation>
    <scope>NUCLEOTIDE SEQUENCE [LARGE SCALE GENOMIC DNA]</scope>
    <source>
        <strain evidence="1 2">BS-1</strain>
    </source>
</reference>
<sequence length="331" mass="38139">MYAGNSLNQLDRIRQIRGIDACKNQFRIMEKKKSKSTIRILNDAGLHFATLFILRPEILEQNLFHDLNERNRIALRFCDKILPEKTLSDVPGIPLAINNEAFHASLLWILRTGAPDDGLSEAFDRILDASAAILIKKCCEKLVLPIAAELIFKRNQKGSYYHDLVWAFFSSRDVYALRLVAERLRSNNPKDAALACQLLNLPHDTPLETREDRQKQYARYLSWLNENQHYLCFTGESLMQTNCPSPCNVNLEAKYLCKQIPTRKKEPLSALSEPEQAVLKPFKDIGEAEKAVLANYSHHLHARNPANWNKWVRYPLEKQLEIAKLGRREFT</sequence>
<evidence type="ECO:0000313" key="1">
    <source>
        <dbReference type="EMBL" id="TGJ76014.1"/>
    </source>
</evidence>
<dbReference type="EMBL" id="SRMQ01000009">
    <property type="protein sequence ID" value="TGJ76014.1"/>
    <property type="molecule type" value="Genomic_DNA"/>
</dbReference>
<name>A0A4Z0XX63_9FIRM</name>
<dbReference type="AlphaFoldDB" id="A0A4Z0XX63"/>
<keyword evidence="2" id="KW-1185">Reference proteome</keyword>
<dbReference type="RefSeq" id="WP_135660336.1">
    <property type="nucleotide sequence ID" value="NZ_JAJUFJ010000008.1"/>
</dbReference>
<protein>
    <submittedName>
        <fullName evidence="1">Uncharacterized protein</fullName>
    </submittedName>
</protein>
<evidence type="ECO:0000313" key="2">
    <source>
        <dbReference type="Proteomes" id="UP000297714"/>
    </source>
</evidence>
<dbReference type="Proteomes" id="UP000297714">
    <property type="component" value="Unassembled WGS sequence"/>
</dbReference>
<accession>A0A4Z0XX63</accession>
<gene>
    <name evidence="1" type="ORF">CAGA_19900</name>
</gene>
<dbReference type="OrthoDB" id="1845039at2"/>
<comment type="caution">
    <text evidence="1">The sequence shown here is derived from an EMBL/GenBank/DDBJ whole genome shotgun (WGS) entry which is preliminary data.</text>
</comment>